<protein>
    <recommendedName>
        <fullName evidence="3">BON domain protein</fullName>
    </recommendedName>
</protein>
<comment type="caution">
    <text evidence="1">The sequence shown here is derived from an EMBL/GenBank/DDBJ whole genome shotgun (WGS) entry which is preliminary data.</text>
</comment>
<dbReference type="RefSeq" id="WP_146537323.1">
    <property type="nucleotide sequence ID" value="NZ_SJPX01000006.1"/>
</dbReference>
<sequence>MTISSAVSSLDATAGNRNDDVVRGAIDSGEVAKTRLASRRSRKLMATADRMDAIAIAIQETGMRELKLARCICTDSELIIEGTVSSFYVKQVATEAVRPLAQGLRIHNHLEVADC</sequence>
<keyword evidence="2" id="KW-1185">Reference proteome</keyword>
<dbReference type="EMBL" id="SJPX01000006">
    <property type="protein sequence ID" value="TWU46889.1"/>
    <property type="molecule type" value="Genomic_DNA"/>
</dbReference>
<evidence type="ECO:0008006" key="3">
    <source>
        <dbReference type="Google" id="ProtNLM"/>
    </source>
</evidence>
<reference evidence="1 2" key="1">
    <citation type="submission" date="2019-02" db="EMBL/GenBank/DDBJ databases">
        <title>Deep-cultivation of Planctomycetes and their phenomic and genomic characterization uncovers novel biology.</title>
        <authorList>
            <person name="Wiegand S."/>
            <person name="Jogler M."/>
            <person name="Boedeker C."/>
            <person name="Pinto D."/>
            <person name="Vollmers J."/>
            <person name="Rivas-Marin E."/>
            <person name="Kohn T."/>
            <person name="Peeters S.H."/>
            <person name="Heuer A."/>
            <person name="Rast P."/>
            <person name="Oberbeckmann S."/>
            <person name="Bunk B."/>
            <person name="Jeske O."/>
            <person name="Meyerdierks A."/>
            <person name="Storesund J.E."/>
            <person name="Kallscheuer N."/>
            <person name="Luecker S."/>
            <person name="Lage O.M."/>
            <person name="Pohl T."/>
            <person name="Merkel B.J."/>
            <person name="Hornburger P."/>
            <person name="Mueller R.-W."/>
            <person name="Bruemmer F."/>
            <person name="Labrenz M."/>
            <person name="Spormann A.M."/>
            <person name="Op Den Camp H."/>
            <person name="Overmann J."/>
            <person name="Amann R."/>
            <person name="Jetten M.S.M."/>
            <person name="Mascher T."/>
            <person name="Medema M.H."/>
            <person name="Devos D.P."/>
            <person name="Kaster A.-K."/>
            <person name="Ovreas L."/>
            <person name="Rohde M."/>
            <person name="Galperin M.Y."/>
            <person name="Jogler C."/>
        </authorList>
    </citation>
    <scope>NUCLEOTIDE SEQUENCE [LARGE SCALE GENOMIC DNA]</scope>
    <source>
        <strain evidence="1 2">Poly59</strain>
    </source>
</reference>
<dbReference type="AlphaFoldDB" id="A0A5C6EI19"/>
<organism evidence="1 2">
    <name type="scientific">Rubripirellula reticaptiva</name>
    <dbReference type="NCBI Taxonomy" id="2528013"/>
    <lineage>
        <taxon>Bacteria</taxon>
        <taxon>Pseudomonadati</taxon>
        <taxon>Planctomycetota</taxon>
        <taxon>Planctomycetia</taxon>
        <taxon>Pirellulales</taxon>
        <taxon>Pirellulaceae</taxon>
        <taxon>Rubripirellula</taxon>
    </lineage>
</organism>
<accession>A0A5C6EI19</accession>
<name>A0A5C6EI19_9BACT</name>
<dbReference type="OrthoDB" id="291621at2"/>
<gene>
    <name evidence="1" type="ORF">Poly59_58630</name>
</gene>
<evidence type="ECO:0000313" key="1">
    <source>
        <dbReference type="EMBL" id="TWU46889.1"/>
    </source>
</evidence>
<proteinExistence type="predicted"/>
<evidence type="ECO:0000313" key="2">
    <source>
        <dbReference type="Proteomes" id="UP000317977"/>
    </source>
</evidence>
<dbReference type="Proteomes" id="UP000317977">
    <property type="component" value="Unassembled WGS sequence"/>
</dbReference>